<protein>
    <submittedName>
        <fullName evidence="2">Uncharacterized protein</fullName>
    </submittedName>
</protein>
<proteinExistence type="predicted"/>
<sequence length="133" mass="14138">MHNEAQRVIGKGLSLFSRVLLGLVAGLFGVVMVLIAPGMSKPIGIYGFGAFCIAISLLCVFTGKYRNYLGRLVGAVVFAVSMCFLVNEISGSKLISSSKAEPAIINAVLFFLAFGLPGGWFAAKGKFPIKPYE</sequence>
<keyword evidence="1" id="KW-0472">Membrane</keyword>
<evidence type="ECO:0000313" key="2">
    <source>
        <dbReference type="EMBL" id="MCO1337014.1"/>
    </source>
</evidence>
<keyword evidence="1" id="KW-1133">Transmembrane helix</keyword>
<dbReference type="EMBL" id="JALBWM010000285">
    <property type="protein sequence ID" value="MCO1337014.1"/>
    <property type="molecule type" value="Genomic_DNA"/>
</dbReference>
<dbReference type="AlphaFoldDB" id="A0A9X2ESH7"/>
<feature type="transmembrane region" description="Helical" evidence="1">
    <location>
        <begin position="43"/>
        <end position="61"/>
    </location>
</feature>
<keyword evidence="3" id="KW-1185">Reference proteome</keyword>
<dbReference type="Proteomes" id="UP001139028">
    <property type="component" value="Unassembled WGS sequence"/>
</dbReference>
<accession>A0A9X2ESH7</accession>
<comment type="caution">
    <text evidence="2">The sequence shown here is derived from an EMBL/GenBank/DDBJ whole genome shotgun (WGS) entry which is preliminary data.</text>
</comment>
<organism evidence="2 3">
    <name type="scientific">Microbulbifer okhotskensis</name>
    <dbReference type="NCBI Taxonomy" id="2926617"/>
    <lineage>
        <taxon>Bacteria</taxon>
        <taxon>Pseudomonadati</taxon>
        <taxon>Pseudomonadota</taxon>
        <taxon>Gammaproteobacteria</taxon>
        <taxon>Cellvibrionales</taxon>
        <taxon>Microbulbiferaceae</taxon>
        <taxon>Microbulbifer</taxon>
    </lineage>
</organism>
<feature type="transmembrane region" description="Helical" evidence="1">
    <location>
        <begin position="103"/>
        <end position="123"/>
    </location>
</feature>
<dbReference type="RefSeq" id="WP_252473183.1">
    <property type="nucleotide sequence ID" value="NZ_JALBWM010000285.1"/>
</dbReference>
<name>A0A9X2ESH7_9GAMM</name>
<evidence type="ECO:0000256" key="1">
    <source>
        <dbReference type="SAM" id="Phobius"/>
    </source>
</evidence>
<evidence type="ECO:0000313" key="3">
    <source>
        <dbReference type="Proteomes" id="UP001139028"/>
    </source>
</evidence>
<keyword evidence="1" id="KW-0812">Transmembrane</keyword>
<feature type="transmembrane region" description="Helical" evidence="1">
    <location>
        <begin position="12"/>
        <end position="37"/>
    </location>
</feature>
<feature type="transmembrane region" description="Helical" evidence="1">
    <location>
        <begin position="68"/>
        <end position="87"/>
    </location>
</feature>
<reference evidence="2" key="1">
    <citation type="journal article" date="2022" name="Arch. Microbiol.">
        <title>Microbulbifer okhotskensis sp. nov., isolated from a deep bottom sediment of the Okhotsk Sea.</title>
        <authorList>
            <person name="Romanenko L."/>
            <person name="Kurilenko V."/>
            <person name="Otstavnykh N."/>
            <person name="Velansky P."/>
            <person name="Isaeva M."/>
            <person name="Mikhailov V."/>
        </authorList>
    </citation>
    <scope>NUCLEOTIDE SEQUENCE</scope>
    <source>
        <strain evidence="2">OS29</strain>
    </source>
</reference>
<gene>
    <name evidence="2" type="ORF">MO867_22070</name>
</gene>